<dbReference type="EMBL" id="CP000527">
    <property type="protein sequence ID" value="ABM29145.1"/>
    <property type="molecule type" value="Genomic_DNA"/>
</dbReference>
<evidence type="ECO:0000256" key="6">
    <source>
        <dbReference type="ARBA" id="ARBA00048470"/>
    </source>
</evidence>
<dbReference type="InterPro" id="IPR050684">
    <property type="entry name" value="HTH-Siroheme_Decarb"/>
</dbReference>
<feature type="domain" description="Siroheme decarboxylase NirL-like HTH" evidence="9">
    <location>
        <begin position="33"/>
        <end position="79"/>
    </location>
</feature>
<sequence>MTEAHNACCHPSGTATGHHGAGKASTDMMDAVDRRLLDIIQTGFPIEPRPYAVLGETLGITECEALARVRALRERKVIRRLGANFDSWKLGFRSTLCAAKVPEDRIDAFVAEVNRHVNVTHNYLRNHEYNIWFTCICPSWEQVCSLLDGITERTGIPILNLPATKLYKIRVDFRMD</sequence>
<proteinExistence type="inferred from homology"/>
<evidence type="ECO:0000313" key="11">
    <source>
        <dbReference type="Proteomes" id="UP000009173"/>
    </source>
</evidence>
<dbReference type="Gene3D" id="3.30.70.3460">
    <property type="match status" value="1"/>
</dbReference>
<feature type="domain" description="Siroheme decarboxylase AsnC-like ligand binding" evidence="8">
    <location>
        <begin position="89"/>
        <end position="168"/>
    </location>
</feature>
<dbReference type="Pfam" id="PF22451">
    <property type="entry name" value="NirdL-like_HTH"/>
    <property type="match status" value="1"/>
</dbReference>
<dbReference type="PANTHER" id="PTHR43413">
    <property type="entry name" value="TRANSCRIPTIONAL REGULATOR, ASNC FAMILY"/>
    <property type="match status" value="1"/>
</dbReference>
<comment type="similarity">
    <text evidence="4">Belongs to the Ahb/Nir family.</text>
</comment>
<dbReference type="RefSeq" id="WP_011792675.1">
    <property type="nucleotide sequence ID" value="NC_008751.1"/>
</dbReference>
<dbReference type="InterPro" id="IPR040523">
    <property type="entry name" value="AsnC_trans_reg2"/>
</dbReference>
<dbReference type="InterPro" id="IPR036390">
    <property type="entry name" value="WH_DNA-bd_sf"/>
</dbReference>
<evidence type="ECO:0000256" key="5">
    <source>
        <dbReference type="ARBA" id="ARBA00023471"/>
    </source>
</evidence>
<reference evidence="11" key="1">
    <citation type="journal article" date="2009" name="Environ. Microbiol.">
        <title>Contribution of mobile genetic elements to Desulfovibrio vulgaris genome plasticity.</title>
        <authorList>
            <person name="Walker C.B."/>
            <person name="Stolyar S."/>
            <person name="Chivian D."/>
            <person name="Pinel N."/>
            <person name="Gabster J.A."/>
            <person name="Dehal P.S."/>
            <person name="He Z."/>
            <person name="Yang Z.K."/>
            <person name="Yen H.C."/>
            <person name="Zhou J."/>
            <person name="Wall J.D."/>
            <person name="Hazen T.C."/>
            <person name="Arkin A.P."/>
            <person name="Stahl D.A."/>
        </authorList>
    </citation>
    <scope>NUCLEOTIDE SEQUENCE [LARGE SCALE GENOMIC DNA]</scope>
    <source>
        <strain evidence="11">DP4</strain>
    </source>
</reference>
<dbReference type="GO" id="GO:0016829">
    <property type="term" value="F:lyase activity"/>
    <property type="evidence" value="ECO:0007669"/>
    <property type="project" value="UniProtKB-KW"/>
</dbReference>
<keyword evidence="3" id="KW-0456">Lyase</keyword>
<dbReference type="InterPro" id="IPR053429">
    <property type="entry name" value="Siroheme_Decarboxylase"/>
</dbReference>
<evidence type="ECO:0000256" key="3">
    <source>
        <dbReference type="ARBA" id="ARBA00023239"/>
    </source>
</evidence>
<keyword evidence="2" id="KW-0350">Heme biosynthesis</keyword>
<accession>A0A0H3A9T2</accession>
<evidence type="ECO:0000256" key="2">
    <source>
        <dbReference type="ARBA" id="ARBA00023133"/>
    </source>
</evidence>
<evidence type="ECO:0000259" key="8">
    <source>
        <dbReference type="Pfam" id="PF17805"/>
    </source>
</evidence>
<name>A0A0H3A9T2_NITV4</name>
<protein>
    <recommendedName>
        <fullName evidence="5">siroheme decarboxylase</fullName>
        <ecNumber evidence="5">4.1.1.111</ecNumber>
    </recommendedName>
</protein>
<comment type="pathway">
    <text evidence="1">Porphyrin-containing compound metabolism; protoheme biosynthesis.</text>
</comment>
<dbReference type="Pfam" id="PF17805">
    <property type="entry name" value="AsnC_trans_reg2"/>
    <property type="match status" value="1"/>
</dbReference>
<dbReference type="GO" id="GO:0006783">
    <property type="term" value="P:heme biosynthetic process"/>
    <property type="evidence" value="ECO:0007669"/>
    <property type="project" value="UniProtKB-KW"/>
</dbReference>
<evidence type="ECO:0000256" key="4">
    <source>
        <dbReference type="ARBA" id="ARBA00023457"/>
    </source>
</evidence>
<dbReference type="KEGG" id="dvl:Dvul_2129"/>
<dbReference type="InterPro" id="IPR053953">
    <property type="entry name" value="NirdL-like_HTH"/>
</dbReference>
<dbReference type="Proteomes" id="UP000009173">
    <property type="component" value="Chromosome"/>
</dbReference>
<evidence type="ECO:0000256" key="7">
    <source>
        <dbReference type="SAM" id="MobiDB-lite"/>
    </source>
</evidence>
<dbReference type="EC" id="4.1.1.111" evidence="5"/>
<feature type="region of interest" description="Disordered" evidence="7">
    <location>
        <begin position="1"/>
        <end position="24"/>
    </location>
</feature>
<dbReference type="UniPathway" id="UPA00252"/>
<dbReference type="AlphaFoldDB" id="A0A0H3A9T2"/>
<evidence type="ECO:0000313" key="10">
    <source>
        <dbReference type="EMBL" id="ABM29145.1"/>
    </source>
</evidence>
<evidence type="ECO:0000259" key="9">
    <source>
        <dbReference type="Pfam" id="PF22451"/>
    </source>
</evidence>
<evidence type="ECO:0000256" key="1">
    <source>
        <dbReference type="ARBA" id="ARBA00004744"/>
    </source>
</evidence>
<dbReference type="NCBIfam" id="NF040708">
    <property type="entry name" value="Siroheme_Dcarb_AhbA"/>
    <property type="match status" value="1"/>
</dbReference>
<comment type="catalytic activity">
    <reaction evidence="6">
        <text>siroheme + 2 H(+) = 12,18-didecarboxysiroheme + 2 CO2</text>
        <dbReference type="Rhea" id="RHEA:19093"/>
        <dbReference type="ChEBI" id="CHEBI:15378"/>
        <dbReference type="ChEBI" id="CHEBI:16526"/>
        <dbReference type="ChEBI" id="CHEBI:60052"/>
        <dbReference type="ChEBI" id="CHEBI:140497"/>
        <dbReference type="EC" id="4.1.1.111"/>
    </reaction>
</comment>
<dbReference type="Gene3D" id="1.10.10.10">
    <property type="entry name" value="Winged helix-like DNA-binding domain superfamily/Winged helix DNA-binding domain"/>
    <property type="match status" value="1"/>
</dbReference>
<dbReference type="InterPro" id="IPR036388">
    <property type="entry name" value="WH-like_DNA-bd_sf"/>
</dbReference>
<dbReference type="SUPFAM" id="SSF46785">
    <property type="entry name" value="Winged helix' DNA-binding domain"/>
    <property type="match status" value="1"/>
</dbReference>
<dbReference type="HOGENOM" id="CLU_112007_1_0_7"/>
<organism evidence="10 11">
    <name type="scientific">Nitratidesulfovibrio vulgaris (strain DP4)</name>
    <name type="common">Desulfovibrio vulgaris</name>
    <dbReference type="NCBI Taxonomy" id="391774"/>
    <lineage>
        <taxon>Bacteria</taxon>
        <taxon>Pseudomonadati</taxon>
        <taxon>Thermodesulfobacteriota</taxon>
        <taxon>Desulfovibrionia</taxon>
        <taxon>Desulfovibrionales</taxon>
        <taxon>Desulfovibrionaceae</taxon>
        <taxon>Nitratidesulfovibrio</taxon>
    </lineage>
</organism>
<dbReference type="PANTHER" id="PTHR43413:SF1">
    <property type="entry name" value="SIROHEME DECARBOXYLASE NIRL SUBUNIT"/>
    <property type="match status" value="1"/>
</dbReference>
<gene>
    <name evidence="10" type="ordered locus">Dvul_2129</name>
</gene>